<dbReference type="RefSeq" id="WP_218136065.1">
    <property type="nucleotide sequence ID" value="NZ_FNDJ01000015.1"/>
</dbReference>
<name>A0A1G9AYI3_9ACTN</name>
<dbReference type="PANTHER" id="PTHR35606:SF4">
    <property type="entry name" value="CELLULOSE-BINDING FAMILY II PROTEIN"/>
    <property type="match status" value="1"/>
</dbReference>
<dbReference type="AlphaFoldDB" id="A0A1G9AYI3"/>
<sequence length="175" mass="19491">MPASWRLQRWTGSAYADIPATYPTAVNAYNQVGFSQISTTRLRIVMQSGQGSVGLLEVRAFVADPPGGTGWSPPATLVSPLTQVWQHVENTYPNLYGFRNYGWDQIMANGGSINYCVRWDTGASVTAAQRDQIHATLARQFKKWMDLMAGHDNWPYSTVPVKVVGWAVRDRAQLQ</sequence>
<dbReference type="Proteomes" id="UP000199202">
    <property type="component" value="Unassembled WGS sequence"/>
</dbReference>
<proteinExistence type="predicted"/>
<accession>A0A1G9AYI3</accession>
<dbReference type="STRING" id="633440.SAMN05421869_11588"/>
<gene>
    <name evidence="1" type="ORF">SAMN05421869_11588</name>
</gene>
<dbReference type="PANTHER" id="PTHR35606">
    <property type="entry name" value="CELLULOSE-BINDING FAMILY II PROTEIN"/>
    <property type="match status" value="1"/>
</dbReference>
<reference evidence="1 2" key="1">
    <citation type="submission" date="2016-10" db="EMBL/GenBank/DDBJ databases">
        <authorList>
            <person name="de Groot N.N."/>
        </authorList>
    </citation>
    <scope>NUCLEOTIDE SEQUENCE [LARGE SCALE GENOMIC DNA]</scope>
    <source>
        <strain evidence="1 2">CGMCC 4.6533</strain>
    </source>
</reference>
<keyword evidence="2" id="KW-1185">Reference proteome</keyword>
<organism evidence="1 2">
    <name type="scientific">Nonomuraea jiangxiensis</name>
    <dbReference type="NCBI Taxonomy" id="633440"/>
    <lineage>
        <taxon>Bacteria</taxon>
        <taxon>Bacillati</taxon>
        <taxon>Actinomycetota</taxon>
        <taxon>Actinomycetes</taxon>
        <taxon>Streptosporangiales</taxon>
        <taxon>Streptosporangiaceae</taxon>
        <taxon>Nonomuraea</taxon>
    </lineage>
</organism>
<dbReference type="EMBL" id="FNDJ01000015">
    <property type="protein sequence ID" value="SDK32273.1"/>
    <property type="molecule type" value="Genomic_DNA"/>
</dbReference>
<evidence type="ECO:0000313" key="1">
    <source>
        <dbReference type="EMBL" id="SDK32273.1"/>
    </source>
</evidence>
<evidence type="ECO:0000313" key="2">
    <source>
        <dbReference type="Proteomes" id="UP000199202"/>
    </source>
</evidence>
<dbReference type="Gene3D" id="2.60.120.260">
    <property type="entry name" value="Galactose-binding domain-like"/>
    <property type="match status" value="1"/>
</dbReference>
<protein>
    <submittedName>
        <fullName evidence="1">Uncharacterized protein</fullName>
    </submittedName>
</protein>